<feature type="transmembrane region" description="Helical" evidence="8">
    <location>
        <begin position="131"/>
        <end position="151"/>
    </location>
</feature>
<keyword evidence="11" id="KW-1185">Reference proteome</keyword>
<evidence type="ECO:0000313" key="11">
    <source>
        <dbReference type="Proteomes" id="UP001501218"/>
    </source>
</evidence>
<proteinExistence type="inferred from homology"/>
<organism evidence="10 11">
    <name type="scientific">Saccharopolyspora halophila</name>
    <dbReference type="NCBI Taxonomy" id="405551"/>
    <lineage>
        <taxon>Bacteria</taxon>
        <taxon>Bacillati</taxon>
        <taxon>Actinomycetota</taxon>
        <taxon>Actinomycetes</taxon>
        <taxon>Pseudonocardiales</taxon>
        <taxon>Pseudonocardiaceae</taxon>
        <taxon>Saccharopolyspora</taxon>
    </lineage>
</organism>
<evidence type="ECO:0000256" key="3">
    <source>
        <dbReference type="ARBA" id="ARBA00022692"/>
    </source>
</evidence>
<evidence type="ECO:0000256" key="1">
    <source>
        <dbReference type="ARBA" id="ARBA00004651"/>
    </source>
</evidence>
<dbReference type="EMBL" id="BAAARA010000023">
    <property type="protein sequence ID" value="GAA2361643.1"/>
    <property type="molecule type" value="Genomic_DNA"/>
</dbReference>
<evidence type="ECO:0000313" key="10">
    <source>
        <dbReference type="EMBL" id="GAA2361643.1"/>
    </source>
</evidence>
<evidence type="ECO:0000256" key="6">
    <source>
        <dbReference type="ARBA" id="ARBA00043993"/>
    </source>
</evidence>
<protein>
    <recommendedName>
        <fullName evidence="9">Integral membrane bound transporter domain-containing protein</fullName>
    </recommendedName>
</protein>
<sequence>MNDFGGSVGTTLRHRITTTLRTRDALRINSMFGGVLVPALRIGLSYLVPIAALVATGQLRLAPFAALGAFTSLYCRVDPYPRRARLLLVVAVGLTASVAAGALTAAAGAGGLLKVITLTVVATAAKLLSDVLALGPPGGLMFVFAAGAAAYSPQTWSGLAQVVAITAASAGVSYLFSMTGAALHPTGPHRLATARAMLATADQLESPGSERRHRAHAALHQALSELRGRGDRTSNALRGHLAHAVHLLHQAAAAPTAMDRSRAGANLRATGKRLRRGRVPAPAHASPAPQPVPRRRRGARAAMAPYRSNAARMAVASLVTGLIVSTFQLEHAYWAVVSVSSVLQSQNTTTTWHRALQRCAGTSAGALLALLIFTTDPSPMTLLVVIVLCQVGAELVVMSNYGLGLTFATPLALCLAALSHPDHLGLIAERVTMTLFGAALGVAVCAVLLNRRSAQHLREALHTCERATEELRRRPGDPEARTGLLAAVFALRDAHQVAAGELRTHPGPQQVLDTEHRAYQALADTAPTRSVTS</sequence>
<feature type="transmembrane region" description="Helical" evidence="8">
    <location>
        <begin position="158"/>
        <end position="176"/>
    </location>
</feature>
<accession>A0ABP5TTY7</accession>
<comment type="subcellular location">
    <subcellularLocation>
        <location evidence="1">Cell membrane</location>
        <topology evidence="1">Multi-pass membrane protein</topology>
    </subcellularLocation>
</comment>
<comment type="similarity">
    <text evidence="6">Belongs to the YccS/YhfK family.</text>
</comment>
<dbReference type="Pfam" id="PF13515">
    <property type="entry name" value="FUSC_2"/>
    <property type="match status" value="1"/>
</dbReference>
<feature type="transmembrane region" description="Helical" evidence="8">
    <location>
        <begin position="431"/>
        <end position="449"/>
    </location>
</feature>
<evidence type="ECO:0000256" key="2">
    <source>
        <dbReference type="ARBA" id="ARBA00022475"/>
    </source>
</evidence>
<keyword evidence="2" id="KW-1003">Cell membrane</keyword>
<dbReference type="PANTHER" id="PTHR30509">
    <property type="entry name" value="P-HYDROXYBENZOIC ACID EFFLUX PUMP SUBUNIT-RELATED"/>
    <property type="match status" value="1"/>
</dbReference>
<dbReference type="Proteomes" id="UP001501218">
    <property type="component" value="Unassembled WGS sequence"/>
</dbReference>
<feature type="domain" description="Integral membrane bound transporter" evidence="9">
    <location>
        <begin position="321"/>
        <end position="444"/>
    </location>
</feature>
<dbReference type="InterPro" id="IPR049453">
    <property type="entry name" value="Memb_transporter_dom"/>
</dbReference>
<feature type="transmembrane region" description="Helical" evidence="8">
    <location>
        <begin position="401"/>
        <end position="419"/>
    </location>
</feature>
<comment type="caution">
    <text evidence="10">The sequence shown here is derived from an EMBL/GenBank/DDBJ whole genome shotgun (WGS) entry which is preliminary data.</text>
</comment>
<feature type="transmembrane region" description="Helical" evidence="8">
    <location>
        <begin position="86"/>
        <end position="111"/>
    </location>
</feature>
<evidence type="ECO:0000256" key="7">
    <source>
        <dbReference type="SAM" id="MobiDB-lite"/>
    </source>
</evidence>
<reference evidence="11" key="1">
    <citation type="journal article" date="2019" name="Int. J. Syst. Evol. Microbiol.">
        <title>The Global Catalogue of Microorganisms (GCM) 10K type strain sequencing project: providing services to taxonomists for standard genome sequencing and annotation.</title>
        <authorList>
            <consortium name="The Broad Institute Genomics Platform"/>
            <consortium name="The Broad Institute Genome Sequencing Center for Infectious Disease"/>
            <person name="Wu L."/>
            <person name="Ma J."/>
        </authorList>
    </citation>
    <scope>NUCLEOTIDE SEQUENCE [LARGE SCALE GENOMIC DNA]</scope>
    <source>
        <strain evidence="11">JCM 16221</strain>
    </source>
</reference>
<dbReference type="PANTHER" id="PTHR30509:SF9">
    <property type="entry name" value="MULTIDRUG RESISTANCE PROTEIN MDTO"/>
    <property type="match status" value="1"/>
</dbReference>
<evidence type="ECO:0000256" key="8">
    <source>
        <dbReference type="SAM" id="Phobius"/>
    </source>
</evidence>
<dbReference type="RefSeq" id="WP_344136977.1">
    <property type="nucleotide sequence ID" value="NZ_BAAARA010000023.1"/>
</dbReference>
<keyword evidence="4 8" id="KW-1133">Transmembrane helix</keyword>
<gene>
    <name evidence="10" type="ORF">GCM10009854_46300</name>
</gene>
<evidence type="ECO:0000256" key="5">
    <source>
        <dbReference type="ARBA" id="ARBA00023136"/>
    </source>
</evidence>
<evidence type="ECO:0000259" key="9">
    <source>
        <dbReference type="Pfam" id="PF13515"/>
    </source>
</evidence>
<feature type="region of interest" description="Disordered" evidence="7">
    <location>
        <begin position="273"/>
        <end position="297"/>
    </location>
</feature>
<name>A0ABP5TTY7_9PSEU</name>
<feature type="transmembrane region" description="Helical" evidence="8">
    <location>
        <begin position="25"/>
        <end position="44"/>
    </location>
</feature>
<feature type="transmembrane region" description="Helical" evidence="8">
    <location>
        <begin position="366"/>
        <end position="389"/>
    </location>
</feature>
<keyword evidence="3 8" id="KW-0812">Transmembrane</keyword>
<evidence type="ECO:0000256" key="4">
    <source>
        <dbReference type="ARBA" id="ARBA00022989"/>
    </source>
</evidence>
<keyword evidence="5 8" id="KW-0472">Membrane</keyword>